<dbReference type="SUPFAM" id="SSF51306">
    <property type="entry name" value="LexA/Signal peptidase"/>
    <property type="match status" value="1"/>
</dbReference>
<dbReference type="OrthoDB" id="7363968at2"/>
<evidence type="ECO:0000313" key="3">
    <source>
        <dbReference type="Proteomes" id="UP000298225"/>
    </source>
</evidence>
<protein>
    <submittedName>
        <fullName evidence="2">S24 family peptidase</fullName>
    </submittedName>
</protein>
<sequence length="377" mass="41555">MQARRGFSPRVHRGRRAMLRCERRLAKTRLSTGRKNRRARAAGGIDQRGNDGPCSWSWNSPLRSADALRPSRALRPVAGEPGHHLVVLARREGLGAEMIEEAPIARCHAAKRAESQRPSLPEGLGHGSQVANQLLLHDSTNSRKFPIREDYAVGNIPFAFGQGASDKSAMEKNELRQRIRARLAELDLSPIEAAKTVPGLERNFIRDFLEGKKQSFSAGKQPLVAAALQWTVADLVGPPPRRSSSSAPKLVMVPLLDRVTAGRLRSPSSQIPIDDVPLLAFADLGRGEFFALSVDGDSMDRYSPEGSIIVVNKAERSLVNGRCYIFSVKGETTYKMWQGGPNPHLAPFSTNPLNKPVFFKPRDLEVIGRVKRTILDL</sequence>
<gene>
    <name evidence="2" type="ORF">E4K66_30915</name>
</gene>
<dbReference type="Pfam" id="PF00717">
    <property type="entry name" value="Peptidase_S24"/>
    <property type="match status" value="1"/>
</dbReference>
<evidence type="ECO:0000259" key="1">
    <source>
        <dbReference type="Pfam" id="PF00717"/>
    </source>
</evidence>
<dbReference type="InterPro" id="IPR039418">
    <property type="entry name" value="LexA-like"/>
</dbReference>
<evidence type="ECO:0000313" key="2">
    <source>
        <dbReference type="EMBL" id="TFV34578.1"/>
    </source>
</evidence>
<name>A0A4Y9KT67_9BRAD</name>
<dbReference type="Gene3D" id="2.10.109.10">
    <property type="entry name" value="Umud Fragment, subunit A"/>
    <property type="match status" value="1"/>
</dbReference>
<dbReference type="AlphaFoldDB" id="A0A4Y9KT67"/>
<dbReference type="InterPro" id="IPR036286">
    <property type="entry name" value="LexA/Signal_pep-like_sf"/>
</dbReference>
<organism evidence="2 3">
    <name type="scientific">Bradyrhizobium frederickii</name>
    <dbReference type="NCBI Taxonomy" id="2560054"/>
    <lineage>
        <taxon>Bacteria</taxon>
        <taxon>Pseudomonadati</taxon>
        <taxon>Pseudomonadota</taxon>
        <taxon>Alphaproteobacteria</taxon>
        <taxon>Hyphomicrobiales</taxon>
        <taxon>Nitrobacteraceae</taxon>
        <taxon>Bradyrhizobium</taxon>
    </lineage>
</organism>
<reference evidence="2 3" key="1">
    <citation type="submission" date="2019-03" db="EMBL/GenBank/DDBJ databases">
        <title>Bradyrhizobium strains diversity isolated from Chamaecrista fasciculata.</title>
        <authorList>
            <person name="Urquiaga M.C.O."/>
            <person name="Hungria M."/>
            <person name="Delamuta J.R.M."/>
        </authorList>
    </citation>
    <scope>NUCLEOTIDE SEQUENCE [LARGE SCALE GENOMIC DNA]</scope>
    <source>
        <strain evidence="2 3">CNPSo 3424</strain>
    </source>
</reference>
<dbReference type="Proteomes" id="UP000298225">
    <property type="component" value="Unassembled WGS sequence"/>
</dbReference>
<feature type="domain" description="Peptidase S24/S26A/S26B/S26C" evidence="1">
    <location>
        <begin position="254"/>
        <end position="370"/>
    </location>
</feature>
<dbReference type="EMBL" id="SPQU01000020">
    <property type="protein sequence ID" value="TFV34578.1"/>
    <property type="molecule type" value="Genomic_DNA"/>
</dbReference>
<dbReference type="InterPro" id="IPR015927">
    <property type="entry name" value="Peptidase_S24_S26A/B/C"/>
</dbReference>
<dbReference type="CDD" id="cd06529">
    <property type="entry name" value="S24_LexA-like"/>
    <property type="match status" value="1"/>
</dbReference>
<comment type="caution">
    <text evidence="2">The sequence shown here is derived from an EMBL/GenBank/DDBJ whole genome shotgun (WGS) entry which is preliminary data.</text>
</comment>
<keyword evidence="3" id="KW-1185">Reference proteome</keyword>
<accession>A0A4Y9KT67</accession>
<proteinExistence type="predicted"/>